<dbReference type="Proteomes" id="UP001276840">
    <property type="component" value="Unassembled WGS sequence"/>
</dbReference>
<keyword evidence="3" id="KW-1185">Reference proteome</keyword>
<feature type="domain" description="DUF3291" evidence="1">
    <location>
        <begin position="4"/>
        <end position="160"/>
    </location>
</feature>
<evidence type="ECO:0000313" key="3">
    <source>
        <dbReference type="Proteomes" id="UP001276840"/>
    </source>
</evidence>
<comment type="caution">
    <text evidence="2">The sequence shown here is derived from an EMBL/GenBank/DDBJ whole genome shotgun (WGS) entry which is preliminary data.</text>
</comment>
<evidence type="ECO:0000259" key="1">
    <source>
        <dbReference type="Pfam" id="PF11695"/>
    </source>
</evidence>
<dbReference type="RefSeq" id="WP_320233847.1">
    <property type="nucleotide sequence ID" value="NZ_JAVIJF010000010.1"/>
</dbReference>
<gene>
    <name evidence="2" type="ORF">RFM68_15465</name>
</gene>
<name>A0ABU4ZNJ3_9HYPH</name>
<accession>A0ABU4ZNJ3</accession>
<sequence>MQYLATVNFAQTVDHMRSEPMRGFVAITPAVYAQAAKTEGHVASAFPVDERTDLSFFERDWGRWGPFTVPHYYVGGRGIDSVFEASALSVWRDIKALHSFVYAGLHLRAIRRKAAWFSPMTFPGYAMWWCTEWPTWSEGARRLEHLVDNSDSPFSFTFRRLFDPTGNSIKLSAIAEH</sequence>
<evidence type="ECO:0000313" key="2">
    <source>
        <dbReference type="EMBL" id="MDX8525909.1"/>
    </source>
</evidence>
<dbReference type="InterPro" id="IPR021708">
    <property type="entry name" value="DUF3291"/>
</dbReference>
<dbReference type="Pfam" id="PF11695">
    <property type="entry name" value="DUF3291"/>
    <property type="match status" value="1"/>
</dbReference>
<reference evidence="2 3" key="1">
    <citation type="submission" date="2023-08" db="EMBL/GenBank/DDBJ databases">
        <title>Implementing the SeqCode for naming new Mesorhizobium species isolated from Vachellia karroo root nodules.</title>
        <authorList>
            <person name="Van Lill M."/>
        </authorList>
    </citation>
    <scope>NUCLEOTIDE SEQUENCE [LARGE SCALE GENOMIC DNA]</scope>
    <source>
        <strain evidence="2 3">MSK 1335</strain>
    </source>
</reference>
<dbReference type="EMBL" id="JAVIJF010000010">
    <property type="protein sequence ID" value="MDX8525909.1"/>
    <property type="molecule type" value="Genomic_DNA"/>
</dbReference>
<organism evidence="2 3">
    <name type="scientific">Mesorhizobium montanum</name>
    <dbReference type="NCBI Taxonomy" id="3072323"/>
    <lineage>
        <taxon>Bacteria</taxon>
        <taxon>Pseudomonadati</taxon>
        <taxon>Pseudomonadota</taxon>
        <taxon>Alphaproteobacteria</taxon>
        <taxon>Hyphomicrobiales</taxon>
        <taxon>Phyllobacteriaceae</taxon>
        <taxon>Mesorhizobium</taxon>
    </lineage>
</organism>
<protein>
    <submittedName>
        <fullName evidence="2">DUF3291 domain-containing protein</fullName>
    </submittedName>
</protein>
<proteinExistence type="predicted"/>